<dbReference type="Pfam" id="PF25693">
    <property type="entry name" value="Phage_Y01A"/>
    <property type="match status" value="1"/>
</dbReference>
<dbReference type="OrthoDB" id="40601at10239"/>
<gene>
    <name evidence="1" type="ORF">Acj9p024</name>
</gene>
<dbReference type="KEGG" id="vg:9926458"/>
<protein>
    <submittedName>
        <fullName evidence="1">Uncharacterized protein</fullName>
    </submittedName>
</protein>
<dbReference type="Proteomes" id="UP000008731">
    <property type="component" value="Segment"/>
</dbReference>
<dbReference type="GeneID" id="9926458"/>
<sequence length="100" mass="11615">MLNGFALFYKDKDGYECPIRSDFLIVQIYASERQAIRGLADTKERIDNLLNPVKEIKLVRKGIFGPKVPEHIERPVLPDYVQHDLRQQFNTAFVKAVRVI</sequence>
<name>E5EPF8_9CAUD</name>
<reference evidence="1 2" key="1">
    <citation type="journal article" date="2010" name="Virol. J.">
        <title>Genomes of the T4-related bacteriophages as windows on microbial genome evolution.</title>
        <authorList>
            <person name="Petrov V.M."/>
            <person name="Ratnayaka S."/>
            <person name="Nolan J.M."/>
            <person name="Miller E.S."/>
            <person name="Karam J.D."/>
        </authorList>
    </citation>
    <scope>NUCLEOTIDE SEQUENCE [LARGE SCALE GENOMIC DNA]</scope>
</reference>
<evidence type="ECO:0000313" key="2">
    <source>
        <dbReference type="Proteomes" id="UP000008731"/>
    </source>
</evidence>
<evidence type="ECO:0000313" key="1">
    <source>
        <dbReference type="EMBL" id="ADG59924.1"/>
    </source>
</evidence>
<accession>E5EPF8</accession>
<dbReference type="InterPro" id="IPR058010">
    <property type="entry name" value="Y01A"/>
</dbReference>
<keyword evidence="2" id="KW-1185">Reference proteome</keyword>
<dbReference type="RefSeq" id="YP_004010161.1">
    <property type="nucleotide sequence ID" value="NC_014663.1"/>
</dbReference>
<dbReference type="EMBL" id="HM004124">
    <property type="protein sequence ID" value="ADG59924.1"/>
    <property type="molecule type" value="Genomic_DNA"/>
</dbReference>
<organism evidence="1 2">
    <name type="scientific">Acinetobacter phage Acj9</name>
    <dbReference type="NCBI Taxonomy" id="760939"/>
    <lineage>
        <taxon>Viruses</taxon>
        <taxon>Duplodnaviria</taxon>
        <taxon>Heunggongvirae</taxon>
        <taxon>Uroviricota</taxon>
        <taxon>Caudoviricetes</taxon>
        <taxon>Pantevenvirales</taxon>
        <taxon>Straboviridae</taxon>
        <taxon>Twarogvirinae</taxon>
        <taxon>Acajnonavirus</taxon>
        <taxon>Acajnonavirus acj9</taxon>
    </lineage>
</organism>
<proteinExistence type="predicted"/>